<evidence type="ECO:0000256" key="1">
    <source>
        <dbReference type="ARBA" id="ARBA00004141"/>
    </source>
</evidence>
<evidence type="ECO:0000313" key="7">
    <source>
        <dbReference type="EMBL" id="PWN19023.1"/>
    </source>
</evidence>
<keyword evidence="2 6" id="KW-0812">Transmembrane</keyword>
<name>A0A316U3T3_9BASI</name>
<dbReference type="SUPFAM" id="SSF103473">
    <property type="entry name" value="MFS general substrate transporter"/>
    <property type="match status" value="1"/>
</dbReference>
<dbReference type="AlphaFoldDB" id="A0A316U3T3"/>
<evidence type="ECO:0000256" key="5">
    <source>
        <dbReference type="SAM" id="MobiDB-lite"/>
    </source>
</evidence>
<feature type="transmembrane region" description="Helical" evidence="6">
    <location>
        <begin position="176"/>
        <end position="199"/>
    </location>
</feature>
<dbReference type="InterPro" id="IPR011701">
    <property type="entry name" value="MFS"/>
</dbReference>
<feature type="transmembrane region" description="Helical" evidence="6">
    <location>
        <begin position="404"/>
        <end position="422"/>
    </location>
</feature>
<feature type="transmembrane region" description="Helical" evidence="6">
    <location>
        <begin position="269"/>
        <end position="295"/>
    </location>
</feature>
<dbReference type="RefSeq" id="XP_025346183.1">
    <property type="nucleotide sequence ID" value="XM_025493105.1"/>
</dbReference>
<feature type="transmembrane region" description="Helical" evidence="6">
    <location>
        <begin position="205"/>
        <end position="225"/>
    </location>
</feature>
<feature type="transmembrane region" description="Helical" evidence="6">
    <location>
        <begin position="338"/>
        <end position="359"/>
    </location>
</feature>
<dbReference type="GO" id="GO:0005886">
    <property type="term" value="C:plasma membrane"/>
    <property type="evidence" value="ECO:0007669"/>
    <property type="project" value="TreeGrafter"/>
</dbReference>
<accession>A0A316U3T3</accession>
<keyword evidence="4 6" id="KW-0472">Membrane</keyword>
<feature type="transmembrane region" description="Helical" evidence="6">
    <location>
        <begin position="434"/>
        <end position="456"/>
    </location>
</feature>
<feature type="region of interest" description="Disordered" evidence="5">
    <location>
        <begin position="644"/>
        <end position="667"/>
    </location>
</feature>
<dbReference type="STRING" id="1684307.A0A316U3T3"/>
<dbReference type="Proteomes" id="UP000245942">
    <property type="component" value="Unassembled WGS sequence"/>
</dbReference>
<sequence>MGVLLDQPQRQGSVNPTPHSHQRNQTSGRHDQPAADVVKQPWYRIQTRYRWGWCFLCIMIWGSILSLDRLVTYSFQTLAANSFQKHSSLTFISVVRSVIAALAGPPFAILEQLAGSQIAWLVALACYVAGHGATAGSTSVATYTAGITFYELGANGCVILQQILVARVTSSRDRQLFLILPQLSFLVWAFISSSIFSALSTHWRWGIALFSILGPIALLPLVGLLHYTPSPTRETGTLSDADPIPSDKVLTKGRQWSSTFKTTCSKADVIGLALLGSGTAGVLVPLILAGPALAWAKPRCLAPLLVSGVLILPTFLVWQLKYAPYPLIPRSLFRSRTFIFGSMAEILFQASFAGAAAYLPTYLYVVMGTSADAQQNVSSVFSFSYALGCLPIALVVRYARKVKYFVVFGAVLFTIGAGVMILRGPNDTPSLFRIVVSQVLMGFGASASMAVIPSMVQIDAQRRWAGSPNKTVGGASWEDQSGSSVDAQVTRDESDDAITVVATLRADTQPRGTYTRSPGPLNLLDSDVGKAIAALNICQSIGAAIGNALSGTLWSTFVPRYLNEELAAIGVADQVGAVFSAPLTWIVDYPIGTEERDAVIKGYNKVWRLIMILFTALLACSVLVALLMENLRLDDGIGQSAEAAEGKTGLKDSNGPAQSVAGDQELGSGREEGFVSDLLGQTFFLRVEAWFCRNFPRRSSSSGSAKMVAPRFVRRITASPEPEATHVQGVPDALQRSIAQDRERETGSHLQERRPSKQDGADAVQV</sequence>
<dbReference type="PANTHER" id="PTHR23501:SF87">
    <property type="entry name" value="SIDEROPHORE IRON TRANSPORTER 2"/>
    <property type="match status" value="1"/>
</dbReference>
<evidence type="ECO:0000313" key="8">
    <source>
        <dbReference type="Proteomes" id="UP000245942"/>
    </source>
</evidence>
<proteinExistence type="predicted"/>
<feature type="transmembrane region" description="Helical" evidence="6">
    <location>
        <begin position="49"/>
        <end position="67"/>
    </location>
</feature>
<dbReference type="OrthoDB" id="2241241at2759"/>
<evidence type="ECO:0000256" key="4">
    <source>
        <dbReference type="ARBA" id="ARBA00023136"/>
    </source>
</evidence>
<dbReference type="EMBL" id="KZ819333">
    <property type="protein sequence ID" value="PWN19023.1"/>
    <property type="molecule type" value="Genomic_DNA"/>
</dbReference>
<organism evidence="7 8">
    <name type="scientific">Pseudomicrostroma glucosiphilum</name>
    <dbReference type="NCBI Taxonomy" id="1684307"/>
    <lineage>
        <taxon>Eukaryota</taxon>
        <taxon>Fungi</taxon>
        <taxon>Dikarya</taxon>
        <taxon>Basidiomycota</taxon>
        <taxon>Ustilaginomycotina</taxon>
        <taxon>Exobasidiomycetes</taxon>
        <taxon>Microstromatales</taxon>
        <taxon>Microstromatales incertae sedis</taxon>
        <taxon>Pseudomicrostroma</taxon>
    </lineage>
</organism>
<dbReference type="InterPro" id="IPR036259">
    <property type="entry name" value="MFS_trans_sf"/>
</dbReference>
<feature type="transmembrane region" description="Helical" evidence="6">
    <location>
        <begin position="606"/>
        <end position="628"/>
    </location>
</feature>
<feature type="transmembrane region" description="Helical" evidence="6">
    <location>
        <begin position="87"/>
        <end position="110"/>
    </location>
</feature>
<dbReference type="PANTHER" id="PTHR23501">
    <property type="entry name" value="MAJOR FACILITATOR SUPERFAMILY"/>
    <property type="match status" value="1"/>
</dbReference>
<dbReference type="GO" id="GO:0022857">
    <property type="term" value="F:transmembrane transporter activity"/>
    <property type="evidence" value="ECO:0007669"/>
    <property type="project" value="InterPro"/>
</dbReference>
<comment type="subcellular location">
    <subcellularLocation>
        <location evidence="1">Membrane</location>
        <topology evidence="1">Multi-pass membrane protein</topology>
    </subcellularLocation>
</comment>
<dbReference type="Gene3D" id="1.20.1250.20">
    <property type="entry name" value="MFS general substrate transporter like domains"/>
    <property type="match status" value="2"/>
</dbReference>
<feature type="transmembrane region" description="Helical" evidence="6">
    <location>
        <begin position="301"/>
        <end position="318"/>
    </location>
</feature>
<evidence type="ECO:0000256" key="2">
    <source>
        <dbReference type="ARBA" id="ARBA00022692"/>
    </source>
</evidence>
<gene>
    <name evidence="7" type="ORF">BCV69DRAFT_284621</name>
</gene>
<feature type="transmembrane region" description="Helical" evidence="6">
    <location>
        <begin position="379"/>
        <end position="397"/>
    </location>
</feature>
<protein>
    <submittedName>
        <fullName evidence="7">MFS general substrate transporter</fullName>
    </submittedName>
</protein>
<feature type="region of interest" description="Disordered" evidence="5">
    <location>
        <begin position="719"/>
        <end position="766"/>
    </location>
</feature>
<evidence type="ECO:0000256" key="3">
    <source>
        <dbReference type="ARBA" id="ARBA00022989"/>
    </source>
</evidence>
<reference evidence="7 8" key="1">
    <citation type="journal article" date="2018" name="Mol. Biol. Evol.">
        <title>Broad Genomic Sampling Reveals a Smut Pathogenic Ancestry of the Fungal Clade Ustilaginomycotina.</title>
        <authorList>
            <person name="Kijpornyongpan T."/>
            <person name="Mondo S.J."/>
            <person name="Barry K."/>
            <person name="Sandor L."/>
            <person name="Lee J."/>
            <person name="Lipzen A."/>
            <person name="Pangilinan J."/>
            <person name="LaButti K."/>
            <person name="Hainaut M."/>
            <person name="Henrissat B."/>
            <person name="Grigoriev I.V."/>
            <person name="Spatafora J.W."/>
            <person name="Aime M.C."/>
        </authorList>
    </citation>
    <scope>NUCLEOTIDE SEQUENCE [LARGE SCALE GENOMIC DNA]</scope>
    <source>
        <strain evidence="7 8">MCA 4718</strain>
    </source>
</reference>
<keyword evidence="3 6" id="KW-1133">Transmembrane helix</keyword>
<evidence type="ECO:0000256" key="6">
    <source>
        <dbReference type="SAM" id="Phobius"/>
    </source>
</evidence>
<feature type="compositionally biased region" description="Polar residues" evidence="5">
    <location>
        <begin position="8"/>
        <end position="27"/>
    </location>
</feature>
<feature type="compositionally biased region" description="Basic and acidic residues" evidence="5">
    <location>
        <begin position="739"/>
        <end position="760"/>
    </location>
</feature>
<dbReference type="GeneID" id="37014839"/>
<dbReference type="Pfam" id="PF07690">
    <property type="entry name" value="MFS_1"/>
    <property type="match status" value="1"/>
</dbReference>
<feature type="region of interest" description="Disordered" evidence="5">
    <location>
        <begin position="1"/>
        <end position="34"/>
    </location>
</feature>
<keyword evidence="8" id="KW-1185">Reference proteome</keyword>
<dbReference type="GO" id="GO:0012505">
    <property type="term" value="C:endomembrane system"/>
    <property type="evidence" value="ECO:0007669"/>
    <property type="project" value="UniProtKB-SubCell"/>
</dbReference>